<dbReference type="EMBL" id="JANJQO010001135">
    <property type="protein sequence ID" value="KAJ2972508.1"/>
    <property type="molecule type" value="Genomic_DNA"/>
</dbReference>
<comment type="caution">
    <text evidence="1">The sequence shown here is derived from an EMBL/GenBank/DDBJ whole genome shotgun (WGS) entry which is preliminary data.</text>
</comment>
<reference evidence="1" key="1">
    <citation type="submission" date="2022-08" db="EMBL/GenBank/DDBJ databases">
        <title>Genome Sequence of Lecanicillium fungicola.</title>
        <authorList>
            <person name="Buettner E."/>
        </authorList>
    </citation>
    <scope>NUCLEOTIDE SEQUENCE</scope>
    <source>
        <strain evidence="1">Babe33</strain>
    </source>
</reference>
<evidence type="ECO:0000313" key="2">
    <source>
        <dbReference type="Proteomes" id="UP001143910"/>
    </source>
</evidence>
<evidence type="ECO:0000313" key="1">
    <source>
        <dbReference type="EMBL" id="KAJ2972508.1"/>
    </source>
</evidence>
<gene>
    <name evidence="1" type="ORF">NQ176_g7116</name>
</gene>
<name>A0ACC1N0H7_9HYPO</name>
<dbReference type="Proteomes" id="UP001143910">
    <property type="component" value="Unassembled WGS sequence"/>
</dbReference>
<proteinExistence type="predicted"/>
<organism evidence="1 2">
    <name type="scientific">Zarea fungicola</name>
    <dbReference type="NCBI Taxonomy" id="93591"/>
    <lineage>
        <taxon>Eukaryota</taxon>
        <taxon>Fungi</taxon>
        <taxon>Dikarya</taxon>
        <taxon>Ascomycota</taxon>
        <taxon>Pezizomycotina</taxon>
        <taxon>Sordariomycetes</taxon>
        <taxon>Hypocreomycetidae</taxon>
        <taxon>Hypocreales</taxon>
        <taxon>Cordycipitaceae</taxon>
        <taxon>Zarea</taxon>
    </lineage>
</organism>
<accession>A0ACC1N0H7</accession>
<protein>
    <submittedName>
        <fullName evidence="1">Uncharacterized protein</fullName>
    </submittedName>
</protein>
<sequence>MQSIPRTQATVGDEDTEWHVLPACPEDRPVSYSLRWYTLTNLNDEPQATVPSYLICTRCYADYIKDSVLASRFTSQERPHGSVTFCCFYAPRVSSILWPQAQLSKNTDGIREFSLQRTIVRPCRGTEAVTSDYTKSVGMLCDEIDGFRVCHACFEDRIVDTPFQEKFAVYEDDNKVQWTCHVGSAPYVAKTLTAMAEMNNWLGFIDSACARLAAEECTGAQRQWDTTDWYLPVEDTLARVQICQACYLDYIYYGPFHQMFKLYRPSQDQRHVQRLWSCQLANGSNIGMALALERARQKDDFAILSTAAGAISREPRCTGDGIIGGSWFSLKSGSSFLLCASCHAGLSAFGLGPYFQPQLFTPLGAIVCSLCPSALRGAEFLLKLCEALDRGLFTIFSNHVSRFTGVPACPRLKAASNVKWWGYAEVLFCEECFQDFVADTSLGNSLPLRQKKLDDSYICQIWSARMRALWLEVCAAGEPGSTASKDAVDRFRAIGAHRQQVFTATIMEIEASKELREAKQKEAAFFGQMSVQWSGTAALRHVQDSMNGTSEGLIYGNSSLGYFDTHAGAEAQRFHNRMVSTIAQANALMDPVKVRRLMEQWEEVE</sequence>
<keyword evidence="2" id="KW-1185">Reference proteome</keyword>